<evidence type="ECO:0000313" key="1">
    <source>
        <dbReference type="EMBL" id="KAJ7960286.1"/>
    </source>
</evidence>
<keyword evidence="2" id="KW-1185">Reference proteome</keyword>
<proteinExistence type="predicted"/>
<dbReference type="EMBL" id="JARAOO010000008">
    <property type="protein sequence ID" value="KAJ7960286.1"/>
    <property type="molecule type" value="Genomic_DNA"/>
</dbReference>
<accession>A0AAD7LMZ3</accession>
<dbReference type="AlphaFoldDB" id="A0AAD7LMZ3"/>
<dbReference type="KEGG" id="qsa:O6P43_020750"/>
<protein>
    <submittedName>
        <fullName evidence="1">Zinc finger CCCH domain-containing protein 16</fullName>
    </submittedName>
</protein>
<name>A0AAD7LMZ3_QUISA</name>
<gene>
    <name evidence="1" type="ORF">O6P43_020750</name>
</gene>
<organism evidence="1 2">
    <name type="scientific">Quillaja saponaria</name>
    <name type="common">Soap bark tree</name>
    <dbReference type="NCBI Taxonomy" id="32244"/>
    <lineage>
        <taxon>Eukaryota</taxon>
        <taxon>Viridiplantae</taxon>
        <taxon>Streptophyta</taxon>
        <taxon>Embryophyta</taxon>
        <taxon>Tracheophyta</taxon>
        <taxon>Spermatophyta</taxon>
        <taxon>Magnoliopsida</taxon>
        <taxon>eudicotyledons</taxon>
        <taxon>Gunneridae</taxon>
        <taxon>Pentapetalae</taxon>
        <taxon>rosids</taxon>
        <taxon>fabids</taxon>
        <taxon>Fabales</taxon>
        <taxon>Quillajaceae</taxon>
        <taxon>Quillaja</taxon>
    </lineage>
</organism>
<sequence length="210" mass="23072">MCLELGNRMVHMNSERQILLDVGSRMAHANSEGQILLDLGGRMVHASSKRLILLDLGPRLALTNINNRILLALAVNHKCTDPELCKRQIVEDFEKEKPLWILTCYSDCKNVPCDIVGDISYEELWAAAYDDAKRGMSFLSIVEKERNLLSSKLAEFVNLVGRLYVIQPTPLPSLGASAKFSQNTEIVVPPSITSFGQLGAGSAPNVGYGS</sequence>
<comment type="caution">
    <text evidence="1">The sequence shown here is derived from an EMBL/GenBank/DDBJ whole genome shotgun (WGS) entry which is preliminary data.</text>
</comment>
<reference evidence="1" key="1">
    <citation type="journal article" date="2023" name="Science">
        <title>Elucidation of the pathway for biosynthesis of saponin adjuvants from the soapbark tree.</title>
        <authorList>
            <person name="Reed J."/>
            <person name="Orme A."/>
            <person name="El-Demerdash A."/>
            <person name="Owen C."/>
            <person name="Martin L.B.B."/>
            <person name="Misra R.C."/>
            <person name="Kikuchi S."/>
            <person name="Rejzek M."/>
            <person name="Martin A.C."/>
            <person name="Harkess A."/>
            <person name="Leebens-Mack J."/>
            <person name="Louveau T."/>
            <person name="Stephenson M.J."/>
            <person name="Osbourn A."/>
        </authorList>
    </citation>
    <scope>NUCLEOTIDE SEQUENCE</scope>
    <source>
        <strain evidence="1">S10</strain>
    </source>
</reference>
<evidence type="ECO:0000313" key="2">
    <source>
        <dbReference type="Proteomes" id="UP001163823"/>
    </source>
</evidence>
<dbReference type="Proteomes" id="UP001163823">
    <property type="component" value="Chromosome 8"/>
</dbReference>